<dbReference type="InterPro" id="IPR011090">
    <property type="entry name" value="Integr_conj_element_PFL4709"/>
</dbReference>
<dbReference type="EMBL" id="AWSQ01000012">
    <property type="protein sequence ID" value="KFX67396.1"/>
    <property type="molecule type" value="Genomic_DNA"/>
</dbReference>
<organism evidence="1 2">
    <name type="scientific">Pseudomonas taeanensis MS-3</name>
    <dbReference type="NCBI Taxonomy" id="1395571"/>
    <lineage>
        <taxon>Bacteria</taxon>
        <taxon>Pseudomonadati</taxon>
        <taxon>Pseudomonadota</taxon>
        <taxon>Gammaproteobacteria</taxon>
        <taxon>Pseudomonadales</taxon>
        <taxon>Pseudomonadaceae</taxon>
        <taxon>Pseudomonas</taxon>
    </lineage>
</organism>
<reference evidence="1 2" key="1">
    <citation type="journal article" date="2014" name="Genome Announc.">
        <title>Draft Genome Sequence of Petroleum Oil-Degrading Marine Bacterium Pseudomonas taeanensis Strain MS-3, Isolated from a Crude Oil-Contaminated Seashore.</title>
        <authorList>
            <person name="Lee S.Y."/>
            <person name="Kim S.H."/>
            <person name="Lee D.G."/>
            <person name="Shin S."/>
            <person name="Yun S.H."/>
            <person name="Choi C.W."/>
            <person name="Chung Y.H."/>
            <person name="Choi J.S."/>
            <person name="Kahng H.Y."/>
            <person name="Kim S.I."/>
        </authorList>
    </citation>
    <scope>NUCLEOTIDE SEQUENCE [LARGE SCALE GENOMIC DNA]</scope>
    <source>
        <strain evidence="1 2">MS-3</strain>
    </source>
</reference>
<dbReference type="Proteomes" id="UP000030063">
    <property type="component" value="Unassembled WGS sequence"/>
</dbReference>
<protein>
    <recommendedName>
        <fullName evidence="3">Conjugal transfer protein</fullName>
    </recommendedName>
</protein>
<dbReference type="NCBIfam" id="TIGR03757">
    <property type="entry name" value="conj_TIGR03757"/>
    <property type="match status" value="1"/>
</dbReference>
<dbReference type="Pfam" id="PF07511">
    <property type="entry name" value="DUF1525"/>
    <property type="match status" value="1"/>
</dbReference>
<evidence type="ECO:0008006" key="3">
    <source>
        <dbReference type="Google" id="ProtNLM"/>
    </source>
</evidence>
<keyword evidence="2" id="KW-1185">Reference proteome</keyword>
<evidence type="ECO:0000313" key="2">
    <source>
        <dbReference type="Proteomes" id="UP000030063"/>
    </source>
</evidence>
<dbReference type="AlphaFoldDB" id="A0A0A1YEK8"/>
<dbReference type="STRING" id="1395571.TMS3_0124810"/>
<proteinExistence type="predicted"/>
<sequence length="128" mass="13994">MPLATLLFSTLAQGETWVVTDQAHPVNAPFSVSVILLDEQQRLEEQLSRSLPADPRQATAAAQRFLANPEGKRLQDDLAKAQQGVADAWSAGVEKLPAVLVDRRYVVYGEPDVATAIGLIDRARSMQR</sequence>
<gene>
    <name evidence="1" type="ORF">TMS3_0124810</name>
</gene>
<name>A0A0A1YEK8_9PSED</name>
<comment type="caution">
    <text evidence="1">The sequence shown here is derived from an EMBL/GenBank/DDBJ whole genome shotgun (WGS) entry which is preliminary data.</text>
</comment>
<accession>A0A0A1YEK8</accession>
<evidence type="ECO:0000313" key="1">
    <source>
        <dbReference type="EMBL" id="KFX67396.1"/>
    </source>
</evidence>